<feature type="binding site" evidence="5 7">
    <location>
        <position position="137"/>
    </location>
    <ligand>
        <name>substrate</name>
    </ligand>
</feature>
<dbReference type="UniPathway" id="UPA00042">
    <property type="reaction ID" value="UER00497"/>
</dbReference>
<dbReference type="GO" id="GO:0005829">
    <property type="term" value="C:cytosol"/>
    <property type="evidence" value="ECO:0007669"/>
    <property type="project" value="TreeGrafter"/>
</dbReference>
<dbReference type="SUPFAM" id="SSF51419">
    <property type="entry name" value="PLP-binding barrel"/>
    <property type="match status" value="1"/>
</dbReference>
<dbReference type="SMART" id="SM01005">
    <property type="entry name" value="Ala_racemase_C"/>
    <property type="match status" value="1"/>
</dbReference>
<evidence type="ECO:0000256" key="6">
    <source>
        <dbReference type="PIRSR" id="PIRSR600821-50"/>
    </source>
</evidence>
<dbReference type="PROSITE" id="PS00395">
    <property type="entry name" value="ALANINE_RACEMASE"/>
    <property type="match status" value="1"/>
</dbReference>
<dbReference type="GO" id="GO:0030170">
    <property type="term" value="F:pyridoxal phosphate binding"/>
    <property type="evidence" value="ECO:0007669"/>
    <property type="project" value="UniProtKB-UniRule"/>
</dbReference>
<dbReference type="PANTHER" id="PTHR30511:SF0">
    <property type="entry name" value="ALANINE RACEMASE, CATABOLIC-RELATED"/>
    <property type="match status" value="1"/>
</dbReference>
<comment type="catalytic activity">
    <reaction evidence="1 5">
        <text>L-alanine = D-alanine</text>
        <dbReference type="Rhea" id="RHEA:20249"/>
        <dbReference type="ChEBI" id="CHEBI:57416"/>
        <dbReference type="ChEBI" id="CHEBI:57972"/>
        <dbReference type="EC" id="5.1.1.1"/>
    </reaction>
</comment>
<comment type="similarity">
    <text evidence="5">Belongs to the alanine racemase family.</text>
</comment>
<dbReference type="InterPro" id="IPR000821">
    <property type="entry name" value="Ala_racemase"/>
</dbReference>
<dbReference type="AlphaFoldDB" id="A0A4Q0I8X1"/>
<evidence type="ECO:0000313" key="9">
    <source>
        <dbReference type="EMBL" id="RXE59452.1"/>
    </source>
</evidence>
<dbReference type="HAMAP" id="MF_01201">
    <property type="entry name" value="Ala_racemase"/>
    <property type="match status" value="1"/>
</dbReference>
<dbReference type="FunFam" id="3.20.20.10:FF:000002">
    <property type="entry name" value="Alanine racemase"/>
    <property type="match status" value="1"/>
</dbReference>
<dbReference type="GO" id="GO:0030632">
    <property type="term" value="P:D-alanine biosynthetic process"/>
    <property type="evidence" value="ECO:0007669"/>
    <property type="project" value="UniProtKB-UniRule"/>
</dbReference>
<dbReference type="SUPFAM" id="SSF50621">
    <property type="entry name" value="Alanine racemase C-terminal domain-like"/>
    <property type="match status" value="1"/>
</dbReference>
<accession>A0A4Q0I8X1</accession>
<dbReference type="InterPro" id="IPR011079">
    <property type="entry name" value="Ala_racemase_C"/>
</dbReference>
<feature type="binding site" evidence="5 7">
    <location>
        <position position="316"/>
    </location>
    <ligand>
        <name>substrate</name>
    </ligand>
</feature>
<evidence type="ECO:0000256" key="7">
    <source>
        <dbReference type="PIRSR" id="PIRSR600821-52"/>
    </source>
</evidence>
<dbReference type="Gene3D" id="2.40.37.10">
    <property type="entry name" value="Lyase, Ornithine Decarboxylase, Chain A, domain 1"/>
    <property type="match status" value="1"/>
</dbReference>
<evidence type="ECO:0000256" key="3">
    <source>
        <dbReference type="ARBA" id="ARBA00022898"/>
    </source>
</evidence>
<dbReference type="CDD" id="cd00430">
    <property type="entry name" value="PLPDE_III_AR"/>
    <property type="match status" value="1"/>
</dbReference>
<comment type="cofactor">
    <cofactor evidence="2 5 6">
        <name>pyridoxal 5'-phosphate</name>
        <dbReference type="ChEBI" id="CHEBI:597326"/>
    </cofactor>
</comment>
<dbReference type="FunFam" id="2.40.37.10:FF:000006">
    <property type="entry name" value="Alanine racemase"/>
    <property type="match status" value="1"/>
</dbReference>
<dbReference type="EMBL" id="RLII01000006">
    <property type="protein sequence ID" value="RXE59452.1"/>
    <property type="molecule type" value="Genomic_DNA"/>
</dbReference>
<evidence type="ECO:0000256" key="5">
    <source>
        <dbReference type="HAMAP-Rule" id="MF_01201"/>
    </source>
</evidence>
<gene>
    <name evidence="9" type="ORF">EFD62_07320</name>
</gene>
<feature type="active site" description="Proton acceptor; specific for L-alanine" evidence="5">
    <location>
        <position position="268"/>
    </location>
</feature>
<keyword evidence="4 5" id="KW-0413">Isomerase</keyword>
<reference evidence="10" key="1">
    <citation type="submission" date="2018-11" db="EMBL/GenBank/DDBJ databases">
        <title>Genome sequencing of a novel mesophilic and cellulolytic organism within the genus Hungateiclostridium.</title>
        <authorList>
            <person name="Rettenmaier R."/>
            <person name="Liebl W."/>
            <person name="Zverlov V."/>
        </authorList>
    </citation>
    <scope>NUCLEOTIDE SEQUENCE [LARGE SCALE GENOMIC DNA]</scope>
    <source>
        <strain evidence="10">N2K1</strain>
    </source>
</reference>
<dbReference type="InterPro" id="IPR020622">
    <property type="entry name" value="Ala_racemase_pyridoxalP-BS"/>
</dbReference>
<dbReference type="NCBIfam" id="TIGR00492">
    <property type="entry name" value="alr"/>
    <property type="match status" value="1"/>
</dbReference>
<keyword evidence="3 5" id="KW-0663">Pyridoxal phosphate</keyword>
<dbReference type="InterPro" id="IPR001608">
    <property type="entry name" value="Ala_racemase_N"/>
</dbReference>
<dbReference type="PANTHER" id="PTHR30511">
    <property type="entry name" value="ALANINE RACEMASE"/>
    <property type="match status" value="1"/>
</dbReference>
<dbReference type="RefSeq" id="WP_069195727.1">
    <property type="nucleotide sequence ID" value="NZ_RLII01000006.1"/>
</dbReference>
<dbReference type="Proteomes" id="UP000289166">
    <property type="component" value="Unassembled WGS sequence"/>
</dbReference>
<keyword evidence="10" id="KW-1185">Reference proteome</keyword>
<comment type="caution">
    <text evidence="9">The sequence shown here is derived from an EMBL/GenBank/DDBJ whole genome shotgun (WGS) entry which is preliminary data.</text>
</comment>
<evidence type="ECO:0000256" key="2">
    <source>
        <dbReference type="ARBA" id="ARBA00001933"/>
    </source>
</evidence>
<sequence length="389" mass="43431">MDYKFNRAWAEVNLDNIAHNVKEIRRITDKKAEIMGVVKADAYGHGVMEVTRTLLDNGVTRLAVSMLDEAIQLRQNGIQVPILILSYTDPIRAEEIILNDVTQTVFSHDLAKALSDAAVKHNRNVKIHIKIDTGMTRVGFMPGYSAVKNVVQISKLPGIIIEGLFTHFASADETDKAYTYMQFERFMSIVSELNRIGVYIPVKHVCNSAGLIEFPEMHLNMVRPGIALYGLYPSDEVDKTKIELRPAMSMKANVILVKDVEKDTCISYGRIFKTCRSSKIATIPIGYADGYTRLLTNKGKVLLNGQLASIVGKICMDQCMVDITDIEGDVNVGDEAVLIGKQQDNEIKVEDLAKSVGTINYELVSIIGKRIPRVYLKEGKIYNVLNYLI</sequence>
<feature type="active site" description="Proton acceptor; specific for D-alanine" evidence="5">
    <location>
        <position position="39"/>
    </location>
</feature>
<dbReference type="InterPro" id="IPR009006">
    <property type="entry name" value="Ala_racemase/Decarboxylase_C"/>
</dbReference>
<evidence type="ECO:0000313" key="10">
    <source>
        <dbReference type="Proteomes" id="UP000289166"/>
    </source>
</evidence>
<evidence type="ECO:0000259" key="8">
    <source>
        <dbReference type="SMART" id="SM01005"/>
    </source>
</evidence>
<evidence type="ECO:0000256" key="1">
    <source>
        <dbReference type="ARBA" id="ARBA00000316"/>
    </source>
</evidence>
<dbReference type="GO" id="GO:0009252">
    <property type="term" value="P:peptidoglycan biosynthetic process"/>
    <property type="evidence" value="ECO:0007669"/>
    <property type="project" value="TreeGrafter"/>
</dbReference>
<protein>
    <recommendedName>
        <fullName evidence="5">Alanine racemase</fullName>
        <ecNumber evidence="5">5.1.1.1</ecNumber>
    </recommendedName>
</protein>
<dbReference type="Gene3D" id="3.20.20.10">
    <property type="entry name" value="Alanine racemase"/>
    <property type="match status" value="1"/>
</dbReference>
<dbReference type="InterPro" id="IPR029066">
    <property type="entry name" value="PLP-binding_barrel"/>
</dbReference>
<proteinExistence type="inferred from homology"/>
<dbReference type="EC" id="5.1.1.1" evidence="5"/>
<feature type="domain" description="Alanine racemase C-terminal" evidence="8">
    <location>
        <begin position="247"/>
        <end position="376"/>
    </location>
</feature>
<feature type="modified residue" description="N6-(pyridoxal phosphate)lysine" evidence="5 6">
    <location>
        <position position="39"/>
    </location>
</feature>
<comment type="function">
    <text evidence="5">Catalyzes the interconversion of L-alanine and D-alanine. May also act on other amino acids.</text>
</comment>
<comment type="pathway">
    <text evidence="5">Amino-acid biosynthesis; D-alanine biosynthesis; D-alanine from L-alanine: step 1/1.</text>
</comment>
<name>A0A4Q0I8X1_9FIRM</name>
<dbReference type="PRINTS" id="PR00992">
    <property type="entry name" value="ALARACEMASE"/>
</dbReference>
<dbReference type="Pfam" id="PF01168">
    <property type="entry name" value="Ala_racemase_N"/>
    <property type="match status" value="1"/>
</dbReference>
<evidence type="ECO:0000256" key="4">
    <source>
        <dbReference type="ARBA" id="ARBA00023235"/>
    </source>
</evidence>
<dbReference type="OrthoDB" id="9813814at2"/>
<organism evidence="9 10">
    <name type="scientific">Acetivibrio mesophilus</name>
    <dbReference type="NCBI Taxonomy" id="2487273"/>
    <lineage>
        <taxon>Bacteria</taxon>
        <taxon>Bacillati</taxon>
        <taxon>Bacillota</taxon>
        <taxon>Clostridia</taxon>
        <taxon>Eubacteriales</taxon>
        <taxon>Oscillospiraceae</taxon>
        <taxon>Acetivibrio</taxon>
    </lineage>
</organism>
<dbReference type="GO" id="GO:0008784">
    <property type="term" value="F:alanine racemase activity"/>
    <property type="evidence" value="ECO:0007669"/>
    <property type="project" value="UniProtKB-UniRule"/>
</dbReference>
<dbReference type="Pfam" id="PF00842">
    <property type="entry name" value="Ala_racemase_C"/>
    <property type="match status" value="1"/>
</dbReference>